<keyword evidence="6" id="KW-1185">Reference proteome</keyword>
<feature type="domain" description="Ketoreductase" evidence="4">
    <location>
        <begin position="5"/>
        <end position="186"/>
    </location>
</feature>
<proteinExistence type="inferred from homology"/>
<accession>A0ABV7JQD9</accession>
<evidence type="ECO:0000256" key="2">
    <source>
        <dbReference type="ARBA" id="ARBA00023002"/>
    </source>
</evidence>
<evidence type="ECO:0000313" key="5">
    <source>
        <dbReference type="EMBL" id="MFC3199327.1"/>
    </source>
</evidence>
<name>A0ABV7JQD9_9SPHI</name>
<dbReference type="InterPro" id="IPR057326">
    <property type="entry name" value="KR_dom"/>
</dbReference>
<dbReference type="PANTHER" id="PTHR43976:SF16">
    <property type="entry name" value="SHORT-CHAIN DEHYDROGENASE_REDUCTASE FAMILY PROTEIN"/>
    <property type="match status" value="1"/>
</dbReference>
<evidence type="ECO:0000313" key="6">
    <source>
        <dbReference type="Proteomes" id="UP001595526"/>
    </source>
</evidence>
<dbReference type="InterPro" id="IPR020904">
    <property type="entry name" value="Sc_DH/Rdtase_CS"/>
</dbReference>
<dbReference type="EMBL" id="JBHRTA010000038">
    <property type="protein sequence ID" value="MFC3199327.1"/>
    <property type="molecule type" value="Genomic_DNA"/>
</dbReference>
<evidence type="ECO:0000256" key="3">
    <source>
        <dbReference type="RuleBase" id="RU000363"/>
    </source>
</evidence>
<dbReference type="InterPro" id="IPR051911">
    <property type="entry name" value="SDR_oxidoreductase"/>
</dbReference>
<evidence type="ECO:0000259" key="4">
    <source>
        <dbReference type="SMART" id="SM00822"/>
    </source>
</evidence>
<dbReference type="PRINTS" id="PR00081">
    <property type="entry name" value="GDHRDH"/>
</dbReference>
<dbReference type="PANTHER" id="PTHR43976">
    <property type="entry name" value="SHORT CHAIN DEHYDROGENASE"/>
    <property type="match status" value="1"/>
</dbReference>
<organism evidence="5 6">
    <name type="scientific">Parapedobacter deserti</name>
    <dbReference type="NCBI Taxonomy" id="1912957"/>
    <lineage>
        <taxon>Bacteria</taxon>
        <taxon>Pseudomonadati</taxon>
        <taxon>Bacteroidota</taxon>
        <taxon>Sphingobacteriia</taxon>
        <taxon>Sphingobacteriales</taxon>
        <taxon>Sphingobacteriaceae</taxon>
        <taxon>Parapedobacter</taxon>
    </lineage>
</organism>
<dbReference type="InterPro" id="IPR036291">
    <property type="entry name" value="NAD(P)-bd_dom_sf"/>
</dbReference>
<sequence>MNTKKVWFVTGASKGLGLTLVKKLVEQGYPVAATSRTVASLENEIAVAENFLPLEMQLTDEQSVSNAIAKAITHFGTIDVVVNNAGYGKIGALEELSDQEARHNFDVNVFGALNVIRSVMPHLRNQQSGHIINVASVAGLLGSFPGFGVYCATKFAMAGFTESLAAEANEFGVHATVVYPGYFRTNFLDNGSIQLPQHPIAAYTAVRNSEQWHKTEMKGNQPGSPEKAASAFIQLAESKNPPLHFVMGTDAFSMAAGKIDVLTQALHINEALSKSTDF</sequence>
<dbReference type="InterPro" id="IPR002347">
    <property type="entry name" value="SDR_fam"/>
</dbReference>
<dbReference type="SMART" id="SM00822">
    <property type="entry name" value="PKS_KR"/>
    <property type="match status" value="1"/>
</dbReference>
<dbReference type="CDD" id="cd05374">
    <property type="entry name" value="17beta-HSD-like_SDR_c"/>
    <property type="match status" value="1"/>
</dbReference>
<dbReference type="Pfam" id="PF00106">
    <property type="entry name" value="adh_short"/>
    <property type="match status" value="1"/>
</dbReference>
<evidence type="ECO:0000256" key="1">
    <source>
        <dbReference type="ARBA" id="ARBA00006484"/>
    </source>
</evidence>
<comment type="caution">
    <text evidence="5">The sequence shown here is derived from an EMBL/GenBank/DDBJ whole genome shotgun (WGS) entry which is preliminary data.</text>
</comment>
<dbReference type="Gene3D" id="3.40.50.720">
    <property type="entry name" value="NAD(P)-binding Rossmann-like Domain"/>
    <property type="match status" value="1"/>
</dbReference>
<comment type="similarity">
    <text evidence="1 3">Belongs to the short-chain dehydrogenases/reductases (SDR) family.</text>
</comment>
<dbReference type="SUPFAM" id="SSF51735">
    <property type="entry name" value="NAD(P)-binding Rossmann-fold domains"/>
    <property type="match status" value="1"/>
</dbReference>
<dbReference type="RefSeq" id="WP_379024826.1">
    <property type="nucleotide sequence ID" value="NZ_JBHRTA010000038.1"/>
</dbReference>
<dbReference type="PRINTS" id="PR00080">
    <property type="entry name" value="SDRFAMILY"/>
</dbReference>
<keyword evidence="2" id="KW-0560">Oxidoreductase</keyword>
<gene>
    <name evidence="5" type="ORF">ACFOET_17020</name>
</gene>
<protein>
    <submittedName>
        <fullName evidence="5">SDR family NAD(P)-dependent oxidoreductase</fullName>
    </submittedName>
</protein>
<reference evidence="6" key="1">
    <citation type="journal article" date="2019" name="Int. J. Syst. Evol. Microbiol.">
        <title>The Global Catalogue of Microorganisms (GCM) 10K type strain sequencing project: providing services to taxonomists for standard genome sequencing and annotation.</title>
        <authorList>
            <consortium name="The Broad Institute Genomics Platform"/>
            <consortium name="The Broad Institute Genome Sequencing Center for Infectious Disease"/>
            <person name="Wu L."/>
            <person name="Ma J."/>
        </authorList>
    </citation>
    <scope>NUCLEOTIDE SEQUENCE [LARGE SCALE GENOMIC DNA]</scope>
    <source>
        <strain evidence="6">KCTC 52416</strain>
    </source>
</reference>
<dbReference type="Proteomes" id="UP001595526">
    <property type="component" value="Unassembled WGS sequence"/>
</dbReference>
<dbReference type="PROSITE" id="PS00061">
    <property type="entry name" value="ADH_SHORT"/>
    <property type="match status" value="1"/>
</dbReference>